<organism evidence="1 2">
    <name type="scientific">Variovorax ureilyticus</name>
    <dbReference type="NCBI Taxonomy" id="1836198"/>
    <lineage>
        <taxon>Bacteria</taxon>
        <taxon>Pseudomonadati</taxon>
        <taxon>Pseudomonadota</taxon>
        <taxon>Betaproteobacteria</taxon>
        <taxon>Burkholderiales</taxon>
        <taxon>Comamonadaceae</taxon>
        <taxon>Variovorax</taxon>
    </lineage>
</organism>
<dbReference type="Proteomes" id="UP001365846">
    <property type="component" value="Unassembled WGS sequence"/>
</dbReference>
<gene>
    <name evidence="1" type="ORF">WKW77_28245</name>
</gene>
<keyword evidence="2" id="KW-1185">Reference proteome</keyword>
<dbReference type="EMBL" id="JBBKZU010000016">
    <property type="protein sequence ID" value="MEJ8814996.1"/>
    <property type="molecule type" value="Genomic_DNA"/>
</dbReference>
<dbReference type="RefSeq" id="WP_340360217.1">
    <property type="nucleotide sequence ID" value="NZ_JBBKZU010000016.1"/>
</dbReference>
<name>A0ABU8VNT7_9BURK</name>
<evidence type="ECO:0000313" key="2">
    <source>
        <dbReference type="Proteomes" id="UP001365846"/>
    </source>
</evidence>
<comment type="caution">
    <text evidence="1">The sequence shown here is derived from an EMBL/GenBank/DDBJ whole genome shotgun (WGS) entry which is preliminary data.</text>
</comment>
<reference evidence="1 2" key="1">
    <citation type="submission" date="2024-03" db="EMBL/GenBank/DDBJ databases">
        <title>Novel species of the genus Variovorax.</title>
        <authorList>
            <person name="Liu Q."/>
            <person name="Xin Y.-H."/>
        </authorList>
    </citation>
    <scope>NUCLEOTIDE SEQUENCE [LARGE SCALE GENOMIC DNA]</scope>
    <source>
        <strain evidence="1 2">KACC 18899</strain>
    </source>
</reference>
<evidence type="ECO:0000313" key="1">
    <source>
        <dbReference type="EMBL" id="MEJ8814996.1"/>
    </source>
</evidence>
<accession>A0ABU8VNT7</accession>
<protein>
    <submittedName>
        <fullName evidence="1">Uncharacterized protein</fullName>
    </submittedName>
</protein>
<proteinExistence type="predicted"/>
<sequence length="84" mass="9201">MKPVLAIRRVEPDAYSYRISDQEAGGTFASIEHCLVDAAASLGHYFTSVELNLEGLFLGACALDALRRAPRAVAQRIEQHFQPA</sequence>